<keyword evidence="2" id="KW-0067">ATP-binding</keyword>
<dbReference type="InterPro" id="IPR001977">
    <property type="entry name" value="Depp_CoAkinase"/>
</dbReference>
<organism evidence="3">
    <name type="scientific">freshwater metagenome</name>
    <dbReference type="NCBI Taxonomy" id="449393"/>
    <lineage>
        <taxon>unclassified sequences</taxon>
        <taxon>metagenomes</taxon>
        <taxon>ecological metagenomes</taxon>
    </lineage>
</organism>
<evidence type="ECO:0000256" key="1">
    <source>
        <dbReference type="ARBA" id="ARBA00022741"/>
    </source>
</evidence>
<dbReference type="CDD" id="cd02022">
    <property type="entry name" value="DPCK"/>
    <property type="match status" value="1"/>
</dbReference>
<keyword evidence="1" id="KW-0547">Nucleotide-binding</keyword>
<dbReference type="PANTHER" id="PTHR10695:SF46">
    <property type="entry name" value="BIFUNCTIONAL COENZYME A SYNTHASE-RELATED"/>
    <property type="match status" value="1"/>
</dbReference>
<dbReference type="AlphaFoldDB" id="A0A6J6JR52"/>
<sequence>MILLGLTGGIGSGKSSVAQLLSARGAIVIDSDAIAREMQAAGSPLLAQLVERFGDVLNEDGSLNRAQLASIVFPSPENVKALNAIMHPAIGKEMSRRLDEQRKTNNLVVLDIPLLVENPRKGLSGVLVVDVDTDLAVERVVKHRGMDADDVRARISRQSTREQRVAIADRIIDNSGSLEDLDRQVEDAWHWAQQLPAAAPDAGSI</sequence>
<accession>A0A6J6JR52</accession>
<proteinExistence type="inferred from homology"/>
<dbReference type="EMBL" id="CAEZWB010000001">
    <property type="protein sequence ID" value="CAB4638784.1"/>
    <property type="molecule type" value="Genomic_DNA"/>
</dbReference>
<gene>
    <name evidence="3" type="ORF">UFOPK2166_00022</name>
</gene>
<dbReference type="HAMAP" id="MF_00376">
    <property type="entry name" value="Dephospho_CoA_kinase"/>
    <property type="match status" value="1"/>
</dbReference>
<dbReference type="GO" id="GO:0004140">
    <property type="term" value="F:dephospho-CoA kinase activity"/>
    <property type="evidence" value="ECO:0007669"/>
    <property type="project" value="InterPro"/>
</dbReference>
<dbReference type="Pfam" id="PF01121">
    <property type="entry name" value="CoaE"/>
    <property type="match status" value="1"/>
</dbReference>
<dbReference type="Gene3D" id="3.40.50.300">
    <property type="entry name" value="P-loop containing nucleotide triphosphate hydrolases"/>
    <property type="match status" value="1"/>
</dbReference>
<dbReference type="NCBIfam" id="TIGR00152">
    <property type="entry name" value="dephospho-CoA kinase"/>
    <property type="match status" value="1"/>
</dbReference>
<name>A0A6J6JR52_9ZZZZ</name>
<dbReference type="SUPFAM" id="SSF52540">
    <property type="entry name" value="P-loop containing nucleoside triphosphate hydrolases"/>
    <property type="match status" value="1"/>
</dbReference>
<reference evidence="3" key="1">
    <citation type="submission" date="2020-05" db="EMBL/GenBank/DDBJ databases">
        <authorList>
            <person name="Chiriac C."/>
            <person name="Salcher M."/>
            <person name="Ghai R."/>
            <person name="Kavagutti S V."/>
        </authorList>
    </citation>
    <scope>NUCLEOTIDE SEQUENCE</scope>
</reference>
<dbReference type="GO" id="GO:0015937">
    <property type="term" value="P:coenzyme A biosynthetic process"/>
    <property type="evidence" value="ECO:0007669"/>
    <property type="project" value="InterPro"/>
</dbReference>
<protein>
    <submittedName>
        <fullName evidence="3">Unannotated protein</fullName>
    </submittedName>
</protein>
<evidence type="ECO:0000256" key="2">
    <source>
        <dbReference type="ARBA" id="ARBA00022840"/>
    </source>
</evidence>
<dbReference type="GO" id="GO:0005524">
    <property type="term" value="F:ATP binding"/>
    <property type="evidence" value="ECO:0007669"/>
    <property type="project" value="UniProtKB-KW"/>
</dbReference>
<evidence type="ECO:0000313" key="3">
    <source>
        <dbReference type="EMBL" id="CAB4638784.1"/>
    </source>
</evidence>
<dbReference type="InterPro" id="IPR027417">
    <property type="entry name" value="P-loop_NTPase"/>
</dbReference>
<dbReference type="PANTHER" id="PTHR10695">
    <property type="entry name" value="DEPHOSPHO-COA KINASE-RELATED"/>
    <property type="match status" value="1"/>
</dbReference>
<dbReference type="PROSITE" id="PS51219">
    <property type="entry name" value="DPCK"/>
    <property type="match status" value="1"/>
</dbReference>